<feature type="domain" description="Reverse transcriptase Ty1/copia-type" evidence="1">
    <location>
        <begin position="21"/>
        <end position="63"/>
    </location>
</feature>
<evidence type="ECO:0000259" key="1">
    <source>
        <dbReference type="Pfam" id="PF07727"/>
    </source>
</evidence>
<gene>
    <name evidence="2" type="ORF">KK1_031327</name>
</gene>
<protein>
    <submittedName>
        <fullName evidence="2">Retrovirus-related Pol polyprotein from transposon TNT 1-94</fullName>
    </submittedName>
</protein>
<evidence type="ECO:0000313" key="3">
    <source>
        <dbReference type="Proteomes" id="UP000075243"/>
    </source>
</evidence>
<evidence type="ECO:0000313" key="2">
    <source>
        <dbReference type="EMBL" id="KYP47024.1"/>
    </source>
</evidence>
<reference evidence="2" key="1">
    <citation type="journal article" date="2012" name="Nat. Biotechnol.">
        <title>Draft genome sequence of pigeonpea (Cajanus cajan), an orphan legume crop of resource-poor farmers.</title>
        <authorList>
            <person name="Varshney R.K."/>
            <person name="Chen W."/>
            <person name="Li Y."/>
            <person name="Bharti A.K."/>
            <person name="Saxena R.K."/>
            <person name="Schlueter J.A."/>
            <person name="Donoghue M.T."/>
            <person name="Azam S."/>
            <person name="Fan G."/>
            <person name="Whaley A.M."/>
            <person name="Farmer A.D."/>
            <person name="Sheridan J."/>
            <person name="Iwata A."/>
            <person name="Tuteja R."/>
            <person name="Penmetsa R.V."/>
            <person name="Wu W."/>
            <person name="Upadhyaya H.D."/>
            <person name="Yang S.P."/>
            <person name="Shah T."/>
            <person name="Saxena K.B."/>
            <person name="Michael T."/>
            <person name="McCombie W.R."/>
            <person name="Yang B."/>
            <person name="Zhang G."/>
            <person name="Yang H."/>
            <person name="Wang J."/>
            <person name="Spillane C."/>
            <person name="Cook D.R."/>
            <person name="May G.D."/>
            <person name="Xu X."/>
            <person name="Jackson S.A."/>
        </authorList>
    </citation>
    <scope>NUCLEOTIDE SEQUENCE [LARGE SCALE GENOMIC DNA]</scope>
</reference>
<dbReference type="AlphaFoldDB" id="A0A151RWZ3"/>
<keyword evidence="3" id="KW-1185">Reference proteome</keyword>
<dbReference type="EMBL" id="KQ483539">
    <property type="protein sequence ID" value="KYP47024.1"/>
    <property type="molecule type" value="Genomic_DNA"/>
</dbReference>
<accession>A0A151RWZ3</accession>
<proteinExistence type="predicted"/>
<name>A0A151RWZ3_CAJCA</name>
<sequence>MDDVAQWELAMQEEMNSLEMNKTWCLIDLPIGNRALQNKWVFRVKEEHDVNKRHKARLVVKGF</sequence>
<dbReference type="InterPro" id="IPR013103">
    <property type="entry name" value="RVT_2"/>
</dbReference>
<dbReference type="Gramene" id="C.cajan_31451.t">
    <property type="protein sequence ID" value="C.cajan_31451.t.cds1"/>
    <property type="gene ID" value="C.cajan_31451"/>
</dbReference>
<dbReference type="Proteomes" id="UP000075243">
    <property type="component" value="Unassembled WGS sequence"/>
</dbReference>
<dbReference type="Pfam" id="PF07727">
    <property type="entry name" value="RVT_2"/>
    <property type="match status" value="1"/>
</dbReference>
<dbReference type="OMA" id="QWELAMQ"/>
<organism evidence="2 3">
    <name type="scientific">Cajanus cajan</name>
    <name type="common">Pigeon pea</name>
    <name type="synonym">Cajanus indicus</name>
    <dbReference type="NCBI Taxonomy" id="3821"/>
    <lineage>
        <taxon>Eukaryota</taxon>
        <taxon>Viridiplantae</taxon>
        <taxon>Streptophyta</taxon>
        <taxon>Embryophyta</taxon>
        <taxon>Tracheophyta</taxon>
        <taxon>Spermatophyta</taxon>
        <taxon>Magnoliopsida</taxon>
        <taxon>eudicotyledons</taxon>
        <taxon>Gunneridae</taxon>
        <taxon>Pentapetalae</taxon>
        <taxon>rosids</taxon>
        <taxon>fabids</taxon>
        <taxon>Fabales</taxon>
        <taxon>Fabaceae</taxon>
        <taxon>Papilionoideae</taxon>
        <taxon>50 kb inversion clade</taxon>
        <taxon>NPAAA clade</taxon>
        <taxon>indigoferoid/millettioid clade</taxon>
        <taxon>Phaseoleae</taxon>
        <taxon>Cajanus</taxon>
    </lineage>
</organism>